<name>A0A426ZC89_ENSVE</name>
<evidence type="ECO:0000313" key="2">
    <source>
        <dbReference type="Proteomes" id="UP000287651"/>
    </source>
</evidence>
<accession>A0A426ZC89</accession>
<protein>
    <submittedName>
        <fullName evidence="1">Uncharacterized protein</fullName>
    </submittedName>
</protein>
<gene>
    <name evidence="1" type="ORF">B296_00029860</name>
</gene>
<dbReference type="AlphaFoldDB" id="A0A426ZC89"/>
<evidence type="ECO:0000313" key="1">
    <source>
        <dbReference type="EMBL" id="RRT61584.1"/>
    </source>
</evidence>
<comment type="caution">
    <text evidence="1">The sequence shown here is derived from an EMBL/GenBank/DDBJ whole genome shotgun (WGS) entry which is preliminary data.</text>
</comment>
<organism evidence="1 2">
    <name type="scientific">Ensete ventricosum</name>
    <name type="common">Abyssinian banana</name>
    <name type="synonym">Musa ensete</name>
    <dbReference type="NCBI Taxonomy" id="4639"/>
    <lineage>
        <taxon>Eukaryota</taxon>
        <taxon>Viridiplantae</taxon>
        <taxon>Streptophyta</taxon>
        <taxon>Embryophyta</taxon>
        <taxon>Tracheophyta</taxon>
        <taxon>Spermatophyta</taxon>
        <taxon>Magnoliopsida</taxon>
        <taxon>Liliopsida</taxon>
        <taxon>Zingiberales</taxon>
        <taxon>Musaceae</taxon>
        <taxon>Ensete</taxon>
    </lineage>
</organism>
<dbReference type="Proteomes" id="UP000287651">
    <property type="component" value="Unassembled WGS sequence"/>
</dbReference>
<proteinExistence type="predicted"/>
<reference evidence="1 2" key="1">
    <citation type="journal article" date="2014" name="Agronomy (Basel)">
        <title>A Draft Genome Sequence for Ensete ventricosum, the Drought-Tolerant Tree Against Hunger.</title>
        <authorList>
            <person name="Harrison J."/>
            <person name="Moore K.A."/>
            <person name="Paszkiewicz K."/>
            <person name="Jones T."/>
            <person name="Grant M."/>
            <person name="Ambacheew D."/>
            <person name="Muzemil S."/>
            <person name="Studholme D.J."/>
        </authorList>
    </citation>
    <scope>NUCLEOTIDE SEQUENCE [LARGE SCALE GENOMIC DNA]</scope>
</reference>
<sequence length="382" mass="42824">MWSPGKAHAQVLNMGYRLDADHPPDLVELFLQRKIFTQAALPVAVHATGEGVACCFFYAVVRLFRFFEIRWRLCDARCCYTLGSSIRCDTLLVCVRGQIVSLVSWSCPHVGFFLGHVVRFGKGPTIIPIILLPRKEVSPRLCEGTGNGPSGAESDVFYLLPFGVPFVKVSTHRSRILSRPSRDSGSTAIVLSSRGATPINLGAMDALATMRLFFNVDLIVTTHQLKEARKNYFIPPEYELRTPLYGERPYDTFLNGFMVVDSLAEKHPNVDEGLNMRKRYWRETFEHLAHASGSTTRVPAEKGKEPVVIEEALERGYTLHKLCEVEDRAGAEKYFANVMMRLKVTEGDDPLMPRWSVSLGQADFGSRVRCPGSICRGFYTPP</sequence>
<dbReference type="EMBL" id="AMZH03007333">
    <property type="protein sequence ID" value="RRT61584.1"/>
    <property type="molecule type" value="Genomic_DNA"/>
</dbReference>